<evidence type="ECO:0000313" key="2">
    <source>
        <dbReference type="EMBL" id="AMK75749.1"/>
    </source>
</evidence>
<organism evidence="2 3">
    <name type="scientific">Methylomonas denitrificans</name>
    <dbReference type="NCBI Taxonomy" id="1538553"/>
    <lineage>
        <taxon>Bacteria</taxon>
        <taxon>Pseudomonadati</taxon>
        <taxon>Pseudomonadota</taxon>
        <taxon>Gammaproteobacteria</taxon>
        <taxon>Methylococcales</taxon>
        <taxon>Methylococcaceae</taxon>
        <taxon>Methylomonas</taxon>
    </lineage>
</organism>
<protein>
    <submittedName>
        <fullName evidence="2">4-oxalocrotonate tautomerase</fullName>
    </submittedName>
</protein>
<evidence type="ECO:0000313" key="3">
    <source>
        <dbReference type="Proteomes" id="UP000030512"/>
    </source>
</evidence>
<name>A0A126T0X9_9GAMM</name>
<sequence length="160" mass="18441">MPLWKVYHPSGAFSAEDKQELSERITSIYAGVPIPKFYVVIIYEEIAQGNCFVGGKLHNNFVRFKVDQIARTIPGPILREWWMRTLDEVVAPFVKERGYDWEISIDETPFDLWSLQGELPPPFESVAEKRWVAENKASPYTLQEKLPVHILLTPGVTDHQ</sequence>
<dbReference type="STRING" id="1538553.JT25_004490"/>
<dbReference type="InterPro" id="IPR028116">
    <property type="entry name" value="Cis-CaaD-like"/>
</dbReference>
<keyword evidence="3" id="KW-1185">Reference proteome</keyword>
<feature type="domain" description="Tautomerase cis-CaaD-like" evidence="1">
    <location>
        <begin position="1"/>
        <end position="136"/>
    </location>
</feature>
<reference evidence="2 3" key="1">
    <citation type="journal article" date="2015" name="Environ. Microbiol.">
        <title>Methane oxidation coupled to nitrate reduction under hypoxia by the Gammaproteobacterium Methylomonas denitrificans, sp. nov. type strain FJG1.</title>
        <authorList>
            <person name="Kits K.D."/>
            <person name="Klotz M.G."/>
            <person name="Stein L.Y."/>
        </authorList>
    </citation>
    <scope>NUCLEOTIDE SEQUENCE [LARGE SCALE GENOMIC DNA]</scope>
    <source>
        <strain evidence="2 3">FJG1</strain>
    </source>
</reference>
<evidence type="ECO:0000259" key="1">
    <source>
        <dbReference type="Pfam" id="PF14832"/>
    </source>
</evidence>
<proteinExistence type="predicted"/>
<dbReference type="KEGG" id="mdn:JT25_004490"/>
<dbReference type="EMBL" id="CP014476">
    <property type="protein sequence ID" value="AMK75749.1"/>
    <property type="molecule type" value="Genomic_DNA"/>
</dbReference>
<dbReference type="AlphaFoldDB" id="A0A126T0X9"/>
<accession>A0A126T0X9</accession>
<dbReference type="Pfam" id="PF14832">
    <property type="entry name" value="Tautomerase_3"/>
    <property type="match status" value="1"/>
</dbReference>
<dbReference type="Proteomes" id="UP000030512">
    <property type="component" value="Chromosome"/>
</dbReference>
<dbReference type="Gene3D" id="3.30.429.10">
    <property type="entry name" value="Macrophage Migration Inhibitory Factor"/>
    <property type="match status" value="1"/>
</dbReference>
<gene>
    <name evidence="2" type="ORF">JT25_004490</name>
</gene>
<dbReference type="InterPro" id="IPR014347">
    <property type="entry name" value="Tautomerase/MIF_sf"/>
</dbReference>
<dbReference type="OrthoDB" id="7595039at2"/>
<dbReference type="RefSeq" id="WP_036274819.1">
    <property type="nucleotide sequence ID" value="NZ_CP014476.1"/>
</dbReference>